<organism evidence="2 3">
    <name type="scientific">Tenacibaculum holothuriorum</name>
    <dbReference type="NCBI Taxonomy" id="1635173"/>
    <lineage>
        <taxon>Bacteria</taxon>
        <taxon>Pseudomonadati</taxon>
        <taxon>Bacteroidota</taxon>
        <taxon>Flavobacteriia</taxon>
        <taxon>Flavobacteriales</taxon>
        <taxon>Flavobacteriaceae</taxon>
        <taxon>Tenacibaculum</taxon>
    </lineage>
</organism>
<dbReference type="SUPFAM" id="SSF56935">
    <property type="entry name" value="Porins"/>
    <property type="match status" value="1"/>
</dbReference>
<dbReference type="STRING" id="1635173.WH52_03830"/>
<keyword evidence="1" id="KW-1133">Transmembrane helix</keyword>
<dbReference type="RefSeq" id="WP_086029612.1">
    <property type="nucleotide sequence ID" value="NZ_LAPZ01000002.1"/>
</dbReference>
<name>A0A1Y2PE79_9FLAO</name>
<keyword evidence="3" id="KW-1185">Reference proteome</keyword>
<dbReference type="Proteomes" id="UP000194221">
    <property type="component" value="Unassembled WGS sequence"/>
</dbReference>
<dbReference type="SUPFAM" id="SSF49464">
    <property type="entry name" value="Carboxypeptidase regulatory domain-like"/>
    <property type="match status" value="1"/>
</dbReference>
<accession>A0A1Y2PE79</accession>
<dbReference type="InterPro" id="IPR008969">
    <property type="entry name" value="CarboxyPept-like_regulatory"/>
</dbReference>
<feature type="transmembrane region" description="Helical" evidence="1">
    <location>
        <begin position="7"/>
        <end position="26"/>
    </location>
</feature>
<keyword evidence="1" id="KW-0812">Transmembrane</keyword>
<dbReference type="AlphaFoldDB" id="A0A1Y2PE79"/>
<evidence type="ECO:0000313" key="2">
    <source>
        <dbReference type="EMBL" id="OSY88806.1"/>
    </source>
</evidence>
<evidence type="ECO:0000256" key="1">
    <source>
        <dbReference type="SAM" id="Phobius"/>
    </source>
</evidence>
<proteinExistence type="predicted"/>
<reference evidence="2 3" key="1">
    <citation type="submission" date="2015-03" db="EMBL/GenBank/DDBJ databases">
        <title>Genome sequence of Tenacibaculum sp. S2-2, isolated from intestinal microbiota of sea cucumber, Apostichopus japonicas.</title>
        <authorList>
            <person name="Shao Z."/>
            <person name="Wang L."/>
            <person name="Li X."/>
        </authorList>
    </citation>
    <scope>NUCLEOTIDE SEQUENCE [LARGE SCALE GENOMIC DNA]</scope>
    <source>
        <strain evidence="2 3">S2-2</strain>
    </source>
</reference>
<comment type="caution">
    <text evidence="2">The sequence shown here is derived from an EMBL/GenBank/DDBJ whole genome shotgun (WGS) entry which is preliminary data.</text>
</comment>
<dbReference type="EMBL" id="LAPZ01000002">
    <property type="protein sequence ID" value="OSY88806.1"/>
    <property type="molecule type" value="Genomic_DNA"/>
</dbReference>
<sequence>MGRKSKTIVNTLLPILFFFFISIYGFSQTIISGTLKDSKDNLIIGNIVLKDSLLKSYISYTYSNNKGYYQLKLNKKTGSFNLVFSSLGYKPKTIPISINKEQDNITVNVVLQDDNISLNEVIIKAEKAVFIQKDTIRFRTKAFTNGTEQTVEDLLKKIPGLNIDNEGKIKVGNQEIEKLMVDGDDFFEKGYKILSKNMPAHPIEEVEILKHFSNNRLLKGVENSDKVALNLKLNEKAKRVWFGNVSLGYGLFFENRYETKANLMNFGKKNKYFFLTSLNNTGIDVTGNINHLINPLRYNEPGSIGDNQSTSNLLNLSIYNSFFDKGRTNFNNTELASLNAIFNPSKKIKIKALSFLNWDENSDTKTSIDNINTTNTSFTNTENNILNNKSTIAFGKVDVIYNINKNKMLSATTKYKYGDFNDTSNLTFNGYSTSENLKHQNNIFDQKIIFTNRLSKKAVYVTTGRFINEKSPQKYKINQFLFQDLFPNSTNANNIKQLSDNEMTFAGVNTHLLTRKNNGDLLEVQLGNEYRSDKLNTQLTLLNNNNVINITGAYKNTTQYKVNNTYLKGKYHLKIKKMRLIGELNFHNLTNNLNDITLNKSENYFYINPSIGFDWVINDSNKITSSVSYNTTNAKIVDVYNNFALTSFRSFSKGTGNFNQLNASSANLNYSLGDYNDRFFAYFSLFYTKNYDFFSSNSLIQQNYTQTEKIVVKNREYISINSKIDYYFKSITSNLKLDIGYIKSEYKNRVNNADLRKVTSNNYNYGLNLRSGFRGFFNYHFGTKWNTAAIKQSGFKTSNTNNKSFLDLSFVFNDKLNANIKSERYYFGNLKKDNTYYFLDFEAIYQIKKDKMLLELSGRNLFNTQKFKSFSISDIGTSTTEYRLLPRFVLLKLIYRF</sequence>
<protein>
    <recommendedName>
        <fullName evidence="4">TonB-dependent receptor</fullName>
    </recommendedName>
</protein>
<gene>
    <name evidence="2" type="ORF">WH52_03830</name>
</gene>
<dbReference type="InParanoid" id="A0A1Y2PE79"/>
<evidence type="ECO:0000313" key="3">
    <source>
        <dbReference type="Proteomes" id="UP000194221"/>
    </source>
</evidence>
<evidence type="ECO:0008006" key="4">
    <source>
        <dbReference type="Google" id="ProtNLM"/>
    </source>
</evidence>
<dbReference type="Pfam" id="PF13715">
    <property type="entry name" value="CarbopepD_reg_2"/>
    <property type="match status" value="1"/>
</dbReference>
<dbReference type="OrthoDB" id="603275at2"/>
<keyword evidence="1" id="KW-0472">Membrane</keyword>